<dbReference type="Proteomes" id="UP001319870">
    <property type="component" value="Unassembled WGS sequence"/>
</dbReference>
<sequence>MRSSWFRDAVIYQLDPRLFHDADDDGWGDLRGATERLHYLRGLGATCVWLLPFYVSPFRDGGYDVADHLAVDPRLGDLADVARLLEKADDLGLHVLVELVSQHTSDQHRWFQEARSDRRSPYRDYYLWSDEPKDDIEPMFPDVEPRTWTWDEEAQQFYRHAFYAHEPDLALDNPRVRAELHRIVSFWLRLGVSGFRVDAVPLMVERARAARPDTDGQWLVQDLRSAVSAQSAGAVLLGEVDVEPDGYADYFGTGDGPGMTMLLDFWSNNHLFLALARGQAEPLVRALRAQPAPPPGASYAQWLRNNDELDLERLSKDERQEVLDAFAPAESMRLYGRGLRRRLAPMLDGDLRRIALAHAVMFSLPGPPVLRYGDEIGMGDDLGLPEREAVRTPMQWASTPSGGFSQAAPDRFPAPVITGEYGPERVSVDDQMVHEGSLLQRVGGLVRARLGLSELGRTRPEPQDVGAASVLALRYQEDESAVLLLANLAGEDAVATLPSDDITELRAGRVRFVDVHVDQDYPAVEADGRVPLAGYGYRWLRRTTGGGSGAGT</sequence>
<dbReference type="InterPro" id="IPR017853">
    <property type="entry name" value="GH"/>
</dbReference>
<dbReference type="EMBL" id="JAIXCQ010000007">
    <property type="protein sequence ID" value="MCA5893987.1"/>
    <property type="molecule type" value="Genomic_DNA"/>
</dbReference>
<dbReference type="RefSeq" id="WP_225565749.1">
    <property type="nucleotide sequence ID" value="NZ_JAIXCQ010000007.1"/>
</dbReference>
<dbReference type="Pfam" id="PF00128">
    <property type="entry name" value="Alpha-amylase"/>
    <property type="match status" value="1"/>
</dbReference>
<dbReference type="SMART" id="SM00642">
    <property type="entry name" value="Aamy"/>
    <property type="match status" value="1"/>
</dbReference>
<dbReference type="PANTHER" id="PTHR10357">
    <property type="entry name" value="ALPHA-AMYLASE FAMILY MEMBER"/>
    <property type="match status" value="1"/>
</dbReference>
<comment type="caution">
    <text evidence="2">The sequence shown here is derived from an EMBL/GenBank/DDBJ whole genome shotgun (WGS) entry which is preliminary data.</text>
</comment>
<organism evidence="2 3">
    <name type="scientific">Isoptericola luteus</name>
    <dbReference type="NCBI Taxonomy" id="2879484"/>
    <lineage>
        <taxon>Bacteria</taxon>
        <taxon>Bacillati</taxon>
        <taxon>Actinomycetota</taxon>
        <taxon>Actinomycetes</taxon>
        <taxon>Micrococcales</taxon>
        <taxon>Promicromonosporaceae</taxon>
        <taxon>Isoptericola</taxon>
    </lineage>
</organism>
<dbReference type="InterPro" id="IPR045857">
    <property type="entry name" value="O16G_dom_2"/>
</dbReference>
<proteinExistence type="predicted"/>
<dbReference type="SUPFAM" id="SSF51445">
    <property type="entry name" value="(Trans)glycosidases"/>
    <property type="match status" value="1"/>
</dbReference>
<evidence type="ECO:0000259" key="1">
    <source>
        <dbReference type="SMART" id="SM00642"/>
    </source>
</evidence>
<evidence type="ECO:0000313" key="3">
    <source>
        <dbReference type="Proteomes" id="UP001319870"/>
    </source>
</evidence>
<accession>A0ABS7ZG38</accession>
<dbReference type="CDD" id="cd11334">
    <property type="entry name" value="AmyAc_TreS"/>
    <property type="match status" value="1"/>
</dbReference>
<feature type="domain" description="Glycosyl hydrolase family 13 catalytic" evidence="1">
    <location>
        <begin position="13"/>
        <end position="411"/>
    </location>
</feature>
<dbReference type="InterPro" id="IPR006047">
    <property type="entry name" value="GH13_cat_dom"/>
</dbReference>
<keyword evidence="3" id="KW-1185">Reference proteome</keyword>
<dbReference type="PANTHER" id="PTHR10357:SF219">
    <property type="entry name" value="MALTOSE ALPHA-D-GLUCOSYLTRANSFERASE"/>
    <property type="match status" value="1"/>
</dbReference>
<protein>
    <submittedName>
        <fullName evidence="2">Alpha-amylase family protein</fullName>
    </submittedName>
</protein>
<reference evidence="2 3" key="1">
    <citation type="submission" date="2021-09" db="EMBL/GenBank/DDBJ databases">
        <title>Isoptericola luteus sp. nov., a novel bacterium isolated from Harbin, the capital city of Heilongjiang province.</title>
        <authorList>
            <person name="Li J."/>
        </authorList>
    </citation>
    <scope>NUCLEOTIDE SEQUENCE [LARGE SCALE GENOMIC DNA]</scope>
    <source>
        <strain evidence="2 3">NEAU-Y5</strain>
    </source>
</reference>
<gene>
    <name evidence="2" type="ORF">LEP48_11605</name>
</gene>
<name>A0ABS7ZG38_9MICO</name>
<dbReference type="Gene3D" id="3.20.20.80">
    <property type="entry name" value="Glycosidases"/>
    <property type="match status" value="1"/>
</dbReference>
<dbReference type="Gene3D" id="3.90.400.10">
    <property type="entry name" value="Oligo-1,6-glucosidase, Domain 2"/>
    <property type="match status" value="1"/>
</dbReference>
<evidence type="ECO:0000313" key="2">
    <source>
        <dbReference type="EMBL" id="MCA5893987.1"/>
    </source>
</evidence>